<dbReference type="GO" id="GO:0046872">
    <property type="term" value="F:metal ion binding"/>
    <property type="evidence" value="ECO:0007669"/>
    <property type="project" value="UniProtKB-KW"/>
</dbReference>
<reference evidence="10 11" key="1">
    <citation type="submission" date="2018-10" db="EMBL/GenBank/DDBJ databases">
        <title>Natronolimnobius sp. XQ-INN 246 isolated from Inner Mongolia Autonomous Region of China.</title>
        <authorList>
            <person name="Xue Q."/>
        </authorList>
    </citation>
    <scope>NUCLEOTIDE SEQUENCE [LARGE SCALE GENOMIC DNA]</scope>
    <source>
        <strain evidence="10 11">XQ-INN 246</strain>
    </source>
</reference>
<dbReference type="PANTHER" id="PTHR43616:SF5">
    <property type="entry name" value="GLYCEROL DEHYDROGENASE 1"/>
    <property type="match status" value="1"/>
</dbReference>
<name>A0A4S3TQE4_9EURY</name>
<dbReference type="RefSeq" id="WP_141462970.1">
    <property type="nucleotide sequence ID" value="NZ_RBZW01000006.1"/>
</dbReference>
<dbReference type="PIRSF" id="PIRSF000112">
    <property type="entry name" value="Glycerol_dehydrogenase"/>
    <property type="match status" value="1"/>
</dbReference>
<dbReference type="Gene3D" id="3.40.50.1970">
    <property type="match status" value="1"/>
</dbReference>
<evidence type="ECO:0000256" key="1">
    <source>
        <dbReference type="ARBA" id="ARBA00007358"/>
    </source>
</evidence>
<keyword evidence="2 6" id="KW-0479">Metal-binding</keyword>
<gene>
    <name evidence="10" type="ORF">D8Y22_01955</name>
</gene>
<feature type="binding site" evidence="8">
    <location>
        <position position="125"/>
    </location>
    <ligand>
        <name>NAD(+)</name>
        <dbReference type="ChEBI" id="CHEBI:57540"/>
    </ligand>
</feature>
<dbReference type="AlphaFoldDB" id="A0A4S3TQE4"/>
<dbReference type="InterPro" id="IPR016205">
    <property type="entry name" value="Glycerol_DH"/>
</dbReference>
<keyword evidence="5 8" id="KW-0520">NAD</keyword>
<dbReference type="Proteomes" id="UP000318864">
    <property type="component" value="Unassembled WGS sequence"/>
</dbReference>
<dbReference type="OrthoDB" id="116813at2157"/>
<evidence type="ECO:0000256" key="7">
    <source>
        <dbReference type="PIRSR" id="PIRSR000112-2"/>
    </source>
</evidence>
<dbReference type="SUPFAM" id="SSF56796">
    <property type="entry name" value="Dehydroquinate synthase-like"/>
    <property type="match status" value="1"/>
</dbReference>
<comment type="similarity">
    <text evidence="1">Belongs to the iron-containing alcohol dehydrogenase family.</text>
</comment>
<proteinExistence type="inferred from homology"/>
<evidence type="ECO:0000256" key="2">
    <source>
        <dbReference type="ARBA" id="ARBA00022723"/>
    </source>
</evidence>
<evidence type="ECO:0000256" key="4">
    <source>
        <dbReference type="ARBA" id="ARBA00023002"/>
    </source>
</evidence>
<evidence type="ECO:0000313" key="11">
    <source>
        <dbReference type="Proteomes" id="UP000318864"/>
    </source>
</evidence>
<accession>A0A4S3TQE4</accession>
<dbReference type="Pfam" id="PF00465">
    <property type="entry name" value="Fe-ADH"/>
    <property type="match status" value="1"/>
</dbReference>
<keyword evidence="4" id="KW-0560">Oxidoreductase</keyword>
<dbReference type="InterPro" id="IPR018211">
    <property type="entry name" value="ADH_Fe_CS"/>
</dbReference>
<comment type="cofactor">
    <cofactor evidence="6">
        <name>Zn(2+)</name>
        <dbReference type="ChEBI" id="CHEBI:29105"/>
    </cofactor>
    <text evidence="6">Binds 1 zinc ion per subunit.</text>
</comment>
<keyword evidence="3 6" id="KW-0862">Zinc</keyword>
<keyword evidence="11" id="KW-1185">Reference proteome</keyword>
<feature type="binding site" evidence="6">
    <location>
        <position position="171"/>
    </location>
    <ligand>
        <name>glycerol</name>
        <dbReference type="ChEBI" id="CHEBI:17754"/>
    </ligand>
</feature>
<dbReference type="EMBL" id="RBZW01000006">
    <property type="protein sequence ID" value="THE66496.1"/>
    <property type="molecule type" value="Genomic_DNA"/>
</dbReference>
<evidence type="ECO:0000259" key="9">
    <source>
        <dbReference type="Pfam" id="PF00465"/>
    </source>
</evidence>
<evidence type="ECO:0000313" key="10">
    <source>
        <dbReference type="EMBL" id="THE66496.1"/>
    </source>
</evidence>
<sequence length="370" mass="38583">MTQVFRSPAGYVQGRNAIDELGEHAADLGDNAVVLGDELVLDLVGDRVRDGLEAGGFDVTLEAFNEECSETEIERVAGVHEEFGADVIVGAGGGKAIDTARAAREHTGGALISLPTVASTDAPTSSVAVIYTEDGEFVEFHVYERHPELVLVDTEIVAEAPTRLFRGGIGDALATWFEAEAAHQSGATTIFGTRSTRTAQQIARLAYTTLREHGRSAVDAVENDAVTESVEAVVEANTLLSGLGFESGGLAAAHAIHNGLTQLKATHDATHGEKVTIGTIAQLVLEGHDDAFVEDVAGFAASMGLPTTLAEIGLEDPSTENLEVVADVACATEETIHNEPFPVVPADVRDALVGADAIGHRLSAGGRDGD</sequence>
<feature type="domain" description="Alcohol dehydrogenase iron-type/glycerol dehydrogenase GldA" evidence="9">
    <location>
        <begin position="8"/>
        <end position="154"/>
    </location>
</feature>
<evidence type="ECO:0000256" key="8">
    <source>
        <dbReference type="PIRSR" id="PIRSR000112-3"/>
    </source>
</evidence>
<dbReference type="NCBIfam" id="NF006941">
    <property type="entry name" value="PRK09423.1"/>
    <property type="match status" value="1"/>
</dbReference>
<evidence type="ECO:0000256" key="5">
    <source>
        <dbReference type="ARBA" id="ARBA00023027"/>
    </source>
</evidence>
<feature type="binding site" evidence="6">
    <location>
        <position position="254"/>
    </location>
    <ligand>
        <name>glycerol</name>
        <dbReference type="ChEBI" id="CHEBI:17754"/>
    </ligand>
</feature>
<feature type="binding site" evidence="8">
    <location>
        <begin position="116"/>
        <end position="119"/>
    </location>
    <ligand>
        <name>NAD(+)</name>
        <dbReference type="ChEBI" id="CHEBI:57540"/>
    </ligand>
</feature>
<evidence type="ECO:0000256" key="6">
    <source>
        <dbReference type="PIRSR" id="PIRSR000112-1"/>
    </source>
</evidence>
<organism evidence="10 11">
    <name type="scientific">Salinadaptatus halalkaliphilus</name>
    <dbReference type="NCBI Taxonomy" id="2419781"/>
    <lineage>
        <taxon>Archaea</taxon>
        <taxon>Methanobacteriati</taxon>
        <taxon>Methanobacteriota</taxon>
        <taxon>Stenosarchaea group</taxon>
        <taxon>Halobacteria</taxon>
        <taxon>Halobacteriales</taxon>
        <taxon>Natrialbaceae</taxon>
        <taxon>Salinadaptatus</taxon>
    </lineage>
</organism>
<dbReference type="InterPro" id="IPR001670">
    <property type="entry name" value="ADH_Fe/GldA"/>
</dbReference>
<feature type="binding site" evidence="8">
    <location>
        <begin position="94"/>
        <end position="98"/>
    </location>
    <ligand>
        <name>NAD(+)</name>
        <dbReference type="ChEBI" id="CHEBI:57540"/>
    </ligand>
</feature>
<protein>
    <submittedName>
        <fullName evidence="10">Glycerol dehydrogenase</fullName>
    </submittedName>
</protein>
<dbReference type="Gene3D" id="1.20.1090.10">
    <property type="entry name" value="Dehydroquinate synthase-like - alpha domain"/>
    <property type="match status" value="1"/>
</dbReference>
<dbReference type="PROSITE" id="PS00060">
    <property type="entry name" value="ADH_IRON_2"/>
    <property type="match status" value="1"/>
</dbReference>
<dbReference type="PANTHER" id="PTHR43616">
    <property type="entry name" value="GLYCEROL DEHYDROGENASE"/>
    <property type="match status" value="1"/>
</dbReference>
<feature type="binding site" evidence="7">
    <location>
        <position position="121"/>
    </location>
    <ligand>
        <name>glycerol</name>
        <dbReference type="ChEBI" id="CHEBI:17754"/>
    </ligand>
</feature>
<feature type="binding site" evidence="8">
    <location>
        <position position="131"/>
    </location>
    <ligand>
        <name>NAD(+)</name>
        <dbReference type="ChEBI" id="CHEBI:57540"/>
    </ligand>
</feature>
<feature type="binding site" evidence="6">
    <location>
        <position position="271"/>
    </location>
    <ligand>
        <name>glycerol</name>
        <dbReference type="ChEBI" id="CHEBI:17754"/>
    </ligand>
</feature>
<dbReference type="CDD" id="cd08170">
    <property type="entry name" value="GlyDH"/>
    <property type="match status" value="1"/>
</dbReference>
<comment type="caution">
    <text evidence="10">The sequence shown here is derived from an EMBL/GenBank/DDBJ whole genome shotgun (WGS) entry which is preliminary data.</text>
</comment>
<dbReference type="GO" id="GO:0016614">
    <property type="term" value="F:oxidoreductase activity, acting on CH-OH group of donors"/>
    <property type="evidence" value="ECO:0007669"/>
    <property type="project" value="InterPro"/>
</dbReference>
<evidence type="ECO:0000256" key="3">
    <source>
        <dbReference type="ARBA" id="ARBA00022833"/>
    </source>
</evidence>